<organism evidence="1 2">
    <name type="scientific">Coniosporium uncinatum</name>
    <dbReference type="NCBI Taxonomy" id="93489"/>
    <lineage>
        <taxon>Eukaryota</taxon>
        <taxon>Fungi</taxon>
        <taxon>Dikarya</taxon>
        <taxon>Ascomycota</taxon>
        <taxon>Pezizomycotina</taxon>
        <taxon>Dothideomycetes</taxon>
        <taxon>Dothideomycetes incertae sedis</taxon>
        <taxon>Coniosporium</taxon>
    </lineage>
</organism>
<protein>
    <submittedName>
        <fullName evidence="1">Uncharacterized protein</fullName>
    </submittedName>
</protein>
<accession>A0ACC3CWA6</accession>
<reference evidence="1" key="1">
    <citation type="submission" date="2024-09" db="EMBL/GenBank/DDBJ databases">
        <title>Black Yeasts Isolated from many extreme environments.</title>
        <authorList>
            <person name="Coleine C."/>
            <person name="Stajich J.E."/>
            <person name="Selbmann L."/>
        </authorList>
    </citation>
    <scope>NUCLEOTIDE SEQUENCE</scope>
    <source>
        <strain evidence="1">CCFEE 5737</strain>
    </source>
</reference>
<gene>
    <name evidence="1" type="ORF">LTS18_013309</name>
</gene>
<evidence type="ECO:0000313" key="1">
    <source>
        <dbReference type="EMBL" id="KAK3046680.1"/>
    </source>
</evidence>
<dbReference type="Proteomes" id="UP001186974">
    <property type="component" value="Unassembled WGS sequence"/>
</dbReference>
<comment type="caution">
    <text evidence="1">The sequence shown here is derived from an EMBL/GenBank/DDBJ whole genome shotgun (WGS) entry which is preliminary data.</text>
</comment>
<dbReference type="EMBL" id="JAWDJW010010432">
    <property type="protein sequence ID" value="KAK3046680.1"/>
    <property type="molecule type" value="Genomic_DNA"/>
</dbReference>
<name>A0ACC3CWA6_9PEZI</name>
<feature type="non-terminal residue" evidence="1">
    <location>
        <position position="173"/>
    </location>
</feature>
<proteinExistence type="predicted"/>
<keyword evidence="2" id="KW-1185">Reference proteome</keyword>
<evidence type="ECO:0000313" key="2">
    <source>
        <dbReference type="Proteomes" id="UP001186974"/>
    </source>
</evidence>
<sequence length="173" mass="18433">MAPTATLSALHRVDGSATYSDAGYNILGAVNGPIEVQRRDELPEEAAIEVKVRPAVGVGSTRERHLESILHATLKGIILTHQFPRTLIQLTLQVVSVPEAPASHSRWLDPLLTLPLLPPLLPPLPQTSSLLTLLSASLPVRTTFMSTIVATLPPDEKGGGQAVLKALIDPKAL</sequence>